<reference evidence="4 5" key="1">
    <citation type="journal article" date="2023" name="Insect Mol. Biol.">
        <title>Genome sequencing provides insights into the evolution of gene families encoding plant cell wall-degrading enzymes in longhorned beetles.</title>
        <authorList>
            <person name="Shin N.R."/>
            <person name="Okamura Y."/>
            <person name="Kirsch R."/>
            <person name="Pauchet Y."/>
        </authorList>
    </citation>
    <scope>NUCLEOTIDE SEQUENCE [LARGE SCALE GENOMIC DNA]</scope>
    <source>
        <strain evidence="4">EAD_L_NR</strain>
    </source>
</reference>
<dbReference type="GO" id="GO:0008270">
    <property type="term" value="F:zinc ion binding"/>
    <property type="evidence" value="ECO:0007669"/>
    <property type="project" value="UniProtKB-KW"/>
</dbReference>
<evidence type="ECO:0000259" key="3">
    <source>
        <dbReference type="PROSITE" id="PS50158"/>
    </source>
</evidence>
<dbReference type="InterPro" id="IPR036875">
    <property type="entry name" value="Znf_CCHC_sf"/>
</dbReference>
<dbReference type="InterPro" id="IPR001878">
    <property type="entry name" value="Znf_CCHC"/>
</dbReference>
<keyword evidence="5" id="KW-1185">Reference proteome</keyword>
<name>A0AAV8VAD5_9CUCU</name>
<dbReference type="GO" id="GO:0003676">
    <property type="term" value="F:nucleic acid binding"/>
    <property type="evidence" value="ECO:0007669"/>
    <property type="project" value="InterPro"/>
</dbReference>
<dbReference type="Pfam" id="PF00098">
    <property type="entry name" value="zf-CCHC"/>
    <property type="match status" value="1"/>
</dbReference>
<dbReference type="PROSITE" id="PS50158">
    <property type="entry name" value="ZF_CCHC"/>
    <property type="match status" value="1"/>
</dbReference>
<keyword evidence="1" id="KW-0862">Zinc</keyword>
<dbReference type="Gene3D" id="4.10.60.10">
    <property type="entry name" value="Zinc finger, CCHC-type"/>
    <property type="match status" value="1"/>
</dbReference>
<dbReference type="EMBL" id="JANEYG010000208">
    <property type="protein sequence ID" value="KAJ8911206.1"/>
    <property type="molecule type" value="Genomic_DNA"/>
</dbReference>
<comment type="caution">
    <text evidence="4">The sequence shown here is derived from an EMBL/GenBank/DDBJ whole genome shotgun (WGS) entry which is preliminary data.</text>
</comment>
<evidence type="ECO:0000313" key="5">
    <source>
        <dbReference type="Proteomes" id="UP001159042"/>
    </source>
</evidence>
<keyword evidence="1" id="KW-0863">Zinc-finger</keyword>
<evidence type="ECO:0000256" key="2">
    <source>
        <dbReference type="SAM" id="MobiDB-lite"/>
    </source>
</evidence>
<organism evidence="4 5">
    <name type="scientific">Exocentrus adspersus</name>
    <dbReference type="NCBI Taxonomy" id="1586481"/>
    <lineage>
        <taxon>Eukaryota</taxon>
        <taxon>Metazoa</taxon>
        <taxon>Ecdysozoa</taxon>
        <taxon>Arthropoda</taxon>
        <taxon>Hexapoda</taxon>
        <taxon>Insecta</taxon>
        <taxon>Pterygota</taxon>
        <taxon>Neoptera</taxon>
        <taxon>Endopterygota</taxon>
        <taxon>Coleoptera</taxon>
        <taxon>Polyphaga</taxon>
        <taxon>Cucujiformia</taxon>
        <taxon>Chrysomeloidea</taxon>
        <taxon>Cerambycidae</taxon>
        <taxon>Lamiinae</taxon>
        <taxon>Acanthocinini</taxon>
        <taxon>Exocentrus</taxon>
    </lineage>
</organism>
<gene>
    <name evidence="4" type="ORF">NQ315_004426</name>
</gene>
<evidence type="ECO:0000313" key="4">
    <source>
        <dbReference type="EMBL" id="KAJ8911206.1"/>
    </source>
</evidence>
<feature type="domain" description="CCHC-type" evidence="3">
    <location>
        <begin position="264"/>
        <end position="280"/>
    </location>
</feature>
<dbReference type="AlphaFoldDB" id="A0AAV8VAD5"/>
<dbReference type="Proteomes" id="UP001159042">
    <property type="component" value="Unassembled WGS sequence"/>
</dbReference>
<dbReference type="PANTHER" id="PTHR37984">
    <property type="entry name" value="PROTEIN CBG26694"/>
    <property type="match status" value="1"/>
</dbReference>
<keyword evidence="1" id="KW-0479">Metal-binding</keyword>
<evidence type="ECO:0000256" key="1">
    <source>
        <dbReference type="PROSITE-ProRule" id="PRU00047"/>
    </source>
</evidence>
<sequence>MSYSQQEFDMFCEQQQRQANIEGTVSRELPQTPQTQGNVNETTVMENTNNANGGANQLMSTINALLQQNAMMLTMLQQNQTSNQNSSSNCNDRTIENFDGKDSMMAKRWLTKLETTARLHSWPDAFIFETATSHLTGAAKFWLVGRYDEITDWMTFKKAFTNTFIVAEKTKEQIAIGLWSDKLSSFVRSKHHENIDELYQDIMSNEKIDEIRKERLRAPREKRQREQVKEEKLMPKVNQSMVKTENDNTRDKRPPIKNENGEYKCYNCNKFGHIARNCPEEKRELLCKICQSKEHTQRHCPQKNRTQTEERSEVKILERKQLSTISKYLKDIFVNGEKLTGLIDTGSSDCTIKASVALLKNFEIVRDIVELKCFGPENFKVTSPGTTSAVISIDTVEAKNIKMRIVPDDSQAVDVIIGRTYTELPHIVYVKIDNKLTFHYRDNYFANMSIMPDTDQVVESRVQIVDKEADADMCPLSINFISTIDGNVLPLLNFNKGQSTAINICQELERSSICQVEEIRFSREPVVRADINVGEDQPEEIKIALDLNESINKTTQESPFKLLYGYHPRHDEGELRKLTVEDDYQRPEELQNSGRERIIQEQIKYKMKYDKNRYRNVHYDVGNIVYLKTVPTQTGESTKLQNKYRGPLVITKVLPNDTYGVTDLRNDKQGRRYASTAHVSQLKLWEPAKDDIIIIVSDGEEDENGSAEESEMNLNQSELEDEFRLGWPNDSDHMSKTVAKVGNTEPQLDFGSRRKTVVRDAGVQ</sequence>
<dbReference type="SMART" id="SM00343">
    <property type="entry name" value="ZnF_C2HC"/>
    <property type="match status" value="2"/>
</dbReference>
<dbReference type="PANTHER" id="PTHR37984:SF5">
    <property type="entry name" value="PROTEIN NYNRIN-LIKE"/>
    <property type="match status" value="1"/>
</dbReference>
<feature type="region of interest" description="Disordered" evidence="2">
    <location>
        <begin position="700"/>
        <end position="720"/>
    </location>
</feature>
<proteinExistence type="predicted"/>
<feature type="compositionally biased region" description="Acidic residues" evidence="2">
    <location>
        <begin position="700"/>
        <end position="711"/>
    </location>
</feature>
<accession>A0AAV8VAD5</accession>
<dbReference type="InterPro" id="IPR050951">
    <property type="entry name" value="Retrovirus_Pol_polyprotein"/>
</dbReference>
<protein>
    <recommendedName>
        <fullName evidence="3">CCHC-type domain-containing protein</fullName>
    </recommendedName>
</protein>
<dbReference type="SUPFAM" id="SSF57756">
    <property type="entry name" value="Retrovirus zinc finger-like domains"/>
    <property type="match status" value="1"/>
</dbReference>
<feature type="region of interest" description="Disordered" evidence="2">
    <location>
        <begin position="743"/>
        <end position="764"/>
    </location>
</feature>